<dbReference type="EMBL" id="WMBA01000003">
    <property type="protein sequence ID" value="MTD53078.1"/>
    <property type="molecule type" value="Genomic_DNA"/>
</dbReference>
<sequence>MTDHSLALLDGESAELLPTRQALGGITINNIVAVNLAIAVNAGGWHSNAIALANQWIGVR</sequence>
<name>A0A6N7YMI6_9PSEU</name>
<reference evidence="1 2" key="1">
    <citation type="submission" date="2019-11" db="EMBL/GenBank/DDBJ databases">
        <title>Draft genome of Amycolatopsis RM579.</title>
        <authorList>
            <person name="Duangmal K."/>
            <person name="Mingma R."/>
        </authorList>
    </citation>
    <scope>NUCLEOTIDE SEQUENCE [LARGE SCALE GENOMIC DNA]</scope>
    <source>
        <strain evidence="1 2">RM579</strain>
    </source>
</reference>
<evidence type="ECO:0000313" key="1">
    <source>
        <dbReference type="EMBL" id="MTD53078.1"/>
    </source>
</evidence>
<evidence type="ECO:0000313" key="2">
    <source>
        <dbReference type="Proteomes" id="UP000440096"/>
    </source>
</evidence>
<comment type="caution">
    <text evidence="1">The sequence shown here is derived from an EMBL/GenBank/DDBJ whole genome shotgun (WGS) entry which is preliminary data.</text>
</comment>
<accession>A0A6N7YMI6</accession>
<keyword evidence="2" id="KW-1185">Reference proteome</keyword>
<dbReference type="RefSeq" id="WP_154755319.1">
    <property type="nucleotide sequence ID" value="NZ_WMBA01000003.1"/>
</dbReference>
<organism evidence="1 2">
    <name type="scientific">Amycolatopsis pithecellobii</name>
    <dbReference type="NCBI Taxonomy" id="664692"/>
    <lineage>
        <taxon>Bacteria</taxon>
        <taxon>Bacillati</taxon>
        <taxon>Actinomycetota</taxon>
        <taxon>Actinomycetes</taxon>
        <taxon>Pseudonocardiales</taxon>
        <taxon>Pseudonocardiaceae</taxon>
        <taxon>Amycolatopsis</taxon>
    </lineage>
</organism>
<gene>
    <name evidence="1" type="ORF">GKO32_03670</name>
</gene>
<dbReference type="Proteomes" id="UP000440096">
    <property type="component" value="Unassembled WGS sequence"/>
</dbReference>
<dbReference type="AlphaFoldDB" id="A0A6N7YMI6"/>
<protein>
    <submittedName>
        <fullName evidence="1">Uncharacterized protein</fullName>
    </submittedName>
</protein>
<proteinExistence type="predicted"/>